<dbReference type="Proteomes" id="UP000278632">
    <property type="component" value="Unassembled WGS sequence"/>
</dbReference>
<sequence>MHLKRIDLHIHTISTEIEEAFDFSIEALAGHVSANSLDAIAITNHNIFDKANYGEICEGLSGTIVLPGVEVSVEKFHALVIGSPEHVEALNEKCEQLSSISQGDEGIGLEQFVELFCDGTFLVIPHYKKKPYIPEETLRKLGNVVSALEVTSQKKWQRAFESQGRPVVIFSDYRASEASESIIGKYTCTSIEDCGFDALKLAFLDKAKFQLSGQDGLLEIAPNLCASSKLNVVLGARSSGKTYLLNQIYHSQAPDDVLYIKQFEIVKDAEETEFSQLLKDEASRFESAYRRELVELCQFVETLPSRECTLKSTKDYLKKLKEYAETVSREDTFSRCAMYSASKLAVVSSADEEILVRSVITLMDKNVLSEQIERLIGHERLRTLLDLAISTFKSAELLKVRRAKTNEIITKIKSALATKSSRPQCPVSPFAETCLRSEVVSRLSAFRQNMTLPQLVSETQIGRFKRVTKRVNHKDATKLRHAIGSQESLAGLLAKEPAEFVERVIANAAPGKLANAFFDIEVSLLNEVGDSVSGGQKAEYLFLRKIEDAQTFDMVLIDEPESSFDNPFLFEEIRSHVKRISNDTTVFLSTHNNVLGVSVKPDRVILATVSKDGNHDMYSGDAGAVKLTSATGETIDRAGTLLDLMEAGQEAYVERRPYYGVDFH</sequence>
<dbReference type="EMBL" id="QICD01000008">
    <property type="protein sequence ID" value="RNL45037.1"/>
    <property type="molecule type" value="Genomic_DNA"/>
</dbReference>
<evidence type="ECO:0008006" key="3">
    <source>
        <dbReference type="Google" id="ProtNLM"/>
    </source>
</evidence>
<keyword evidence="2" id="KW-1185">Reference proteome</keyword>
<accession>A0A3N0BBU7</accession>
<protein>
    <recommendedName>
        <fullName evidence="3">Histidinol-phosphatase</fullName>
    </recommendedName>
</protein>
<dbReference type="AlphaFoldDB" id="A0A3N0BBU7"/>
<proteinExistence type="predicted"/>
<evidence type="ECO:0000313" key="1">
    <source>
        <dbReference type="EMBL" id="RNL45037.1"/>
    </source>
</evidence>
<reference evidence="2" key="1">
    <citation type="submission" date="2018-05" db="EMBL/GenBank/DDBJ databases">
        <title>Genome Sequencing of selected type strains of the family Eggerthellaceae.</title>
        <authorList>
            <person name="Danylec N."/>
            <person name="Stoll D.A."/>
            <person name="Doetsch A."/>
            <person name="Huch M."/>
        </authorList>
    </citation>
    <scope>NUCLEOTIDE SEQUENCE [LARGE SCALE GENOMIC DNA]</scope>
    <source>
        <strain evidence="2">DSM 16106</strain>
    </source>
</reference>
<dbReference type="InterPro" id="IPR016195">
    <property type="entry name" value="Pol/histidinol_Pase-like"/>
</dbReference>
<dbReference type="Gene3D" id="3.20.20.140">
    <property type="entry name" value="Metal-dependent hydrolases"/>
    <property type="match status" value="1"/>
</dbReference>
<gene>
    <name evidence="1" type="ORF">DMP08_05555</name>
</gene>
<dbReference type="SUPFAM" id="SSF89550">
    <property type="entry name" value="PHP domain-like"/>
    <property type="match status" value="1"/>
</dbReference>
<organism evidence="1 2">
    <name type="scientific">Paraeggerthella hongkongensis</name>
    <dbReference type="NCBI Taxonomy" id="230658"/>
    <lineage>
        <taxon>Bacteria</taxon>
        <taxon>Bacillati</taxon>
        <taxon>Actinomycetota</taxon>
        <taxon>Coriobacteriia</taxon>
        <taxon>Eggerthellales</taxon>
        <taxon>Eggerthellaceae</taxon>
        <taxon>Paraeggerthella</taxon>
    </lineage>
</organism>
<name>A0A3N0BBU7_9ACTN</name>
<comment type="caution">
    <text evidence="1">The sequence shown here is derived from an EMBL/GenBank/DDBJ whole genome shotgun (WGS) entry which is preliminary data.</text>
</comment>
<dbReference type="Gene3D" id="3.40.50.300">
    <property type="entry name" value="P-loop containing nucleotide triphosphate hydrolases"/>
    <property type="match status" value="1"/>
</dbReference>
<dbReference type="SUPFAM" id="SSF52540">
    <property type="entry name" value="P-loop containing nucleoside triphosphate hydrolases"/>
    <property type="match status" value="1"/>
</dbReference>
<dbReference type="InterPro" id="IPR027417">
    <property type="entry name" value="P-loop_NTPase"/>
</dbReference>
<evidence type="ECO:0000313" key="2">
    <source>
        <dbReference type="Proteomes" id="UP000278632"/>
    </source>
</evidence>